<dbReference type="PANTHER" id="PTHR30093:SF2">
    <property type="entry name" value="TYPE II SECRETION SYSTEM PROTEIN H"/>
    <property type="match status" value="1"/>
</dbReference>
<evidence type="ECO:0000313" key="4">
    <source>
        <dbReference type="Proteomes" id="UP000036367"/>
    </source>
</evidence>
<evidence type="ECO:0000256" key="1">
    <source>
        <dbReference type="SAM" id="Phobius"/>
    </source>
</evidence>
<dbReference type="InterPro" id="IPR011453">
    <property type="entry name" value="DUF1559"/>
</dbReference>
<dbReference type="Gene3D" id="3.30.700.10">
    <property type="entry name" value="Glycoprotein, Type 4 Pilin"/>
    <property type="match status" value="1"/>
</dbReference>
<comment type="caution">
    <text evidence="3">The sequence shown here is derived from an EMBL/GenBank/DDBJ whole genome shotgun (WGS) entry which is preliminary data.</text>
</comment>
<keyword evidence="4" id="KW-1185">Reference proteome</keyword>
<dbReference type="InterPro" id="IPR012902">
    <property type="entry name" value="N_methyl_site"/>
</dbReference>
<feature type="transmembrane region" description="Helical" evidence="1">
    <location>
        <begin position="34"/>
        <end position="57"/>
    </location>
</feature>
<dbReference type="Pfam" id="PF07963">
    <property type="entry name" value="N_methyl"/>
    <property type="match status" value="1"/>
</dbReference>
<dbReference type="AlphaFoldDB" id="A0A0J1E869"/>
<keyword evidence="1" id="KW-0472">Membrane</keyword>
<gene>
    <name evidence="3" type="ORF">RISK_006360</name>
</gene>
<dbReference type="PANTHER" id="PTHR30093">
    <property type="entry name" value="GENERAL SECRETION PATHWAY PROTEIN G"/>
    <property type="match status" value="1"/>
</dbReference>
<feature type="domain" description="DUF1559" evidence="2">
    <location>
        <begin position="58"/>
        <end position="405"/>
    </location>
</feature>
<name>A0A0J1E869_RHOIS</name>
<organism evidence="3 4">
    <name type="scientific">Rhodopirellula islandica</name>
    <dbReference type="NCBI Taxonomy" id="595434"/>
    <lineage>
        <taxon>Bacteria</taxon>
        <taxon>Pseudomonadati</taxon>
        <taxon>Planctomycetota</taxon>
        <taxon>Planctomycetia</taxon>
        <taxon>Pirellulales</taxon>
        <taxon>Pirellulaceae</taxon>
        <taxon>Rhodopirellula</taxon>
    </lineage>
</organism>
<dbReference type="NCBIfam" id="TIGR02532">
    <property type="entry name" value="IV_pilin_GFxxxE"/>
    <property type="match status" value="1"/>
</dbReference>
<dbReference type="Proteomes" id="UP000036367">
    <property type="component" value="Unassembled WGS sequence"/>
</dbReference>
<dbReference type="Pfam" id="PF07596">
    <property type="entry name" value="SBP_bac_10"/>
    <property type="match status" value="1"/>
</dbReference>
<keyword evidence="1" id="KW-1133">Transmembrane helix</keyword>
<evidence type="ECO:0000313" key="3">
    <source>
        <dbReference type="EMBL" id="KLU01644.1"/>
    </source>
</evidence>
<dbReference type="InterPro" id="IPR045584">
    <property type="entry name" value="Pilin-like"/>
</dbReference>
<dbReference type="PATRIC" id="fig|595434.4.peg.6046"/>
<accession>A0A0J1E869</accession>
<sequence length="448" mass="48436">MSLKSFEQNDRLEADPTFYLCEDDMTRSQRRNGFTLLELLVVTGVIGILIALLLPAVQAAREAARRMSCSNNFGQIALGVAQYHDAFGHLPPHGTGTFNNANDPLTTNQFRLSFLVSITPFVGQVPLWEAINESHEGDPPQGDSNEGENYYSGYDYDEMEFYDEMDFGDLGEGEVRHTYPPMGPAPSISAYEPWRNEVGTFRCPSDPGIGLPALGRTNYAACLGDAIQGLDEGLWIHDGTAWSPSGKLQMEATGRGMFVPRMITSYDDVRDGLSSTIMLGEICTDLGDKDIRTFPSLNNGWGGGVLDDAGMCRSQQDVDRPMFWDVSAGSAQLSSNQAQGRGFRWADALPLMTGFNTTLPPNAALCFGGDETTIGTLTMSSRHQGGAHVAMADGAIKFITDSIDAGYEIPSVILGGEGEQAPGNPSNFGLWGALGTRDQGELIDTGFY</sequence>
<keyword evidence="1" id="KW-0812">Transmembrane</keyword>
<protein>
    <recommendedName>
        <fullName evidence="2">DUF1559 domain-containing protein</fullName>
    </recommendedName>
</protein>
<dbReference type="SUPFAM" id="SSF54523">
    <property type="entry name" value="Pili subunits"/>
    <property type="match status" value="1"/>
</dbReference>
<reference evidence="3" key="1">
    <citation type="submission" date="2015-05" db="EMBL/GenBank/DDBJ databases">
        <title>Permanent draft genome of Rhodopirellula islandicus K833.</title>
        <authorList>
            <person name="Kizina J."/>
            <person name="Richter M."/>
            <person name="Glockner F.O."/>
            <person name="Harder J."/>
        </authorList>
    </citation>
    <scope>NUCLEOTIDE SEQUENCE [LARGE SCALE GENOMIC DNA]</scope>
    <source>
        <strain evidence="3">K833</strain>
    </source>
</reference>
<dbReference type="EMBL" id="LECT01000052">
    <property type="protein sequence ID" value="KLU01644.1"/>
    <property type="molecule type" value="Genomic_DNA"/>
</dbReference>
<dbReference type="InterPro" id="IPR027558">
    <property type="entry name" value="Pre_pil_HX9DG_C"/>
</dbReference>
<evidence type="ECO:0000259" key="2">
    <source>
        <dbReference type="Pfam" id="PF07596"/>
    </source>
</evidence>
<proteinExistence type="predicted"/>
<dbReference type="STRING" id="595434.RISK_006360"/>
<dbReference type="NCBIfam" id="TIGR04294">
    <property type="entry name" value="pre_pil_HX9DG"/>
    <property type="match status" value="1"/>
</dbReference>